<proteinExistence type="predicted"/>
<evidence type="ECO:0000256" key="1">
    <source>
        <dbReference type="SAM" id="MobiDB-lite"/>
    </source>
</evidence>
<keyword evidence="3" id="KW-1185">Reference proteome</keyword>
<evidence type="ECO:0008006" key="4">
    <source>
        <dbReference type="Google" id="ProtNLM"/>
    </source>
</evidence>
<gene>
    <name evidence="2" type="ORF">CK936_36405</name>
</gene>
<feature type="region of interest" description="Disordered" evidence="1">
    <location>
        <begin position="1"/>
        <end position="39"/>
    </location>
</feature>
<sequence>MTAGGYAPDGYAQNGHVPGGHVPDGHAQDAHAQSGHTPDGELARMRAEIEGLRSWRAELEDLVKRFAQGVKRDQGEVEEILSEILGRLDAVEAGPAGRAAPVVPAGSAAGPGGPAHLPWSLRASEAEWRELADWLDWLGRHYAPQLHLRIWPCWPAHGGVVEELAALHAAWRAAQEADADPARAGSELAYWHQMWLWPTVERIRQHYMFSECETEHAADRPGRPTDPAALEARVAEAAAERRRQENERYAFFAEVPEGFTAERPDGLWRRAGDDWEYLSLLDWAWHPADAELPPPPEETLREIPAERADALAADRQGWVTYWARHADENDWRAGEGPTTVVRRRRSPERLYDEAYGVRDGWAPTASVYAFLDARPSNPPHLVEIDVQEAERLLRSLRGVTGATEL</sequence>
<dbReference type="RefSeq" id="WP_095585209.1">
    <property type="nucleotide sequence ID" value="NZ_JAJQQR010000005.1"/>
</dbReference>
<organism evidence="2 3">
    <name type="scientific">Streptomyces albireticuli</name>
    <dbReference type="NCBI Taxonomy" id="1940"/>
    <lineage>
        <taxon>Bacteria</taxon>
        <taxon>Bacillati</taxon>
        <taxon>Actinomycetota</taxon>
        <taxon>Actinomycetes</taxon>
        <taxon>Kitasatosporales</taxon>
        <taxon>Streptomycetaceae</taxon>
        <taxon>Streptomyces</taxon>
    </lineage>
</organism>
<dbReference type="AlphaFoldDB" id="A0A2A2CYC0"/>
<name>A0A2A2CYC0_9ACTN</name>
<protein>
    <recommendedName>
        <fullName evidence="4">DUF4913 domain-containing protein</fullName>
    </recommendedName>
</protein>
<evidence type="ECO:0000313" key="2">
    <source>
        <dbReference type="EMBL" id="PAU44159.1"/>
    </source>
</evidence>
<dbReference type="Proteomes" id="UP000218944">
    <property type="component" value="Unassembled WGS sequence"/>
</dbReference>
<reference evidence="2 3" key="1">
    <citation type="submission" date="2017-08" db="EMBL/GenBank/DDBJ databases">
        <title>Genome sequence of Streptomyces albireticuli NRRL B-1670.</title>
        <authorList>
            <person name="Graham D.E."/>
            <person name="Mahan K.M."/>
            <person name="Klingeman D.M."/>
            <person name="Hettich R.L."/>
            <person name="Parry R.J."/>
            <person name="Spain J.C."/>
        </authorList>
    </citation>
    <scope>NUCLEOTIDE SEQUENCE [LARGE SCALE GENOMIC DNA]</scope>
    <source>
        <strain evidence="2 3">NRRL B-1670</strain>
    </source>
</reference>
<comment type="caution">
    <text evidence="2">The sequence shown here is derived from an EMBL/GenBank/DDBJ whole genome shotgun (WGS) entry which is preliminary data.</text>
</comment>
<accession>A0A2A2CYC0</accession>
<evidence type="ECO:0000313" key="3">
    <source>
        <dbReference type="Proteomes" id="UP000218944"/>
    </source>
</evidence>
<dbReference type="EMBL" id="NSJV01000701">
    <property type="protein sequence ID" value="PAU44159.1"/>
    <property type="molecule type" value="Genomic_DNA"/>
</dbReference>